<evidence type="ECO:0000313" key="1">
    <source>
        <dbReference type="EMBL" id="PAV62026.1"/>
    </source>
</evidence>
<organism evidence="1 2">
    <name type="scientific">Diploscapter pachys</name>
    <dbReference type="NCBI Taxonomy" id="2018661"/>
    <lineage>
        <taxon>Eukaryota</taxon>
        <taxon>Metazoa</taxon>
        <taxon>Ecdysozoa</taxon>
        <taxon>Nematoda</taxon>
        <taxon>Chromadorea</taxon>
        <taxon>Rhabditida</taxon>
        <taxon>Rhabditina</taxon>
        <taxon>Rhabditomorpha</taxon>
        <taxon>Rhabditoidea</taxon>
        <taxon>Rhabditidae</taxon>
        <taxon>Diploscapter</taxon>
    </lineage>
</organism>
<dbReference type="EMBL" id="LIAE01010388">
    <property type="protein sequence ID" value="PAV62026.1"/>
    <property type="molecule type" value="Genomic_DNA"/>
</dbReference>
<name>A0A2A2JJU0_9BILA</name>
<reference evidence="1 2" key="1">
    <citation type="journal article" date="2017" name="Curr. Biol.">
        <title>Genome architecture and evolution of a unichromosomal asexual nematode.</title>
        <authorList>
            <person name="Fradin H."/>
            <person name="Zegar C."/>
            <person name="Gutwein M."/>
            <person name="Lucas J."/>
            <person name="Kovtun M."/>
            <person name="Corcoran D."/>
            <person name="Baugh L.R."/>
            <person name="Kiontke K."/>
            <person name="Gunsalus K."/>
            <person name="Fitch D.H."/>
            <person name="Piano F."/>
        </authorList>
    </citation>
    <scope>NUCLEOTIDE SEQUENCE [LARGE SCALE GENOMIC DNA]</scope>
    <source>
        <strain evidence="1">PF1309</strain>
    </source>
</reference>
<dbReference type="OrthoDB" id="45365at2759"/>
<protein>
    <recommendedName>
        <fullName evidence="3">F-box domain-containing protein</fullName>
    </recommendedName>
</protein>
<keyword evidence="2" id="KW-1185">Reference proteome</keyword>
<proteinExistence type="predicted"/>
<sequence>MECSHFSCRMLSGLPTELIIMSCQYLSFRDVDELAYTTKRMMQIVKRNVPLALQPRIEMKNMAIYPSLTKKSNIRFVVEWKKMAELRKSSRNTDDHIEIILKPKIDDGDLKIYEAFLDYYRYRCVERDYVKGRHLNWERFAVQRAGLVGREELVPPINFYLFLARAEIHRIDVRIEDDIDWHLTESLSTVRATFVEKKLYFGSGLNAKVLDAADQKRIQETKFIQNDIVEVECKATAQFLSTLFQMRHFSNARWELYDFEQEHFQSLIRSSARSVTVKCGNMHLIAFISDLVREPPFKPRRWTLWNVKIEEKRMNWKGIEAILKNSTDVSSWHEQPVCGWQKRSLFIYYFLKANLQKLLHNTILDRERIKIIQL</sequence>
<evidence type="ECO:0000313" key="2">
    <source>
        <dbReference type="Proteomes" id="UP000218231"/>
    </source>
</evidence>
<dbReference type="Proteomes" id="UP000218231">
    <property type="component" value="Unassembled WGS sequence"/>
</dbReference>
<dbReference type="AlphaFoldDB" id="A0A2A2JJU0"/>
<comment type="caution">
    <text evidence="1">The sequence shown here is derived from an EMBL/GenBank/DDBJ whole genome shotgun (WGS) entry which is preliminary data.</text>
</comment>
<accession>A0A2A2JJU0</accession>
<gene>
    <name evidence="1" type="ORF">WR25_00545</name>
</gene>
<evidence type="ECO:0008006" key="3">
    <source>
        <dbReference type="Google" id="ProtNLM"/>
    </source>
</evidence>